<evidence type="ECO:0000313" key="2">
    <source>
        <dbReference type="Proteomes" id="UP000275530"/>
    </source>
</evidence>
<organism evidence="1 2">
    <name type="scientific">Mesorhizobium jarvisii</name>
    <dbReference type="NCBI Taxonomy" id="1777867"/>
    <lineage>
        <taxon>Bacteria</taxon>
        <taxon>Pseudomonadati</taxon>
        <taxon>Pseudomonadota</taxon>
        <taxon>Alphaproteobacteria</taxon>
        <taxon>Hyphomicrobiales</taxon>
        <taxon>Phyllobacteriaceae</taxon>
        <taxon>Mesorhizobium</taxon>
    </lineage>
</organism>
<sequence>MRRYWVGLESKCSPNGHGEDYREYVEVEDGEDEAGKIHDAIVRLALDLTNMRDGDRIAVHLLPEPMVRE</sequence>
<gene>
    <name evidence="1" type="ORF">D3242_01270</name>
</gene>
<comment type="caution">
    <text evidence="1">The sequence shown here is derived from an EMBL/GenBank/DDBJ whole genome shotgun (WGS) entry which is preliminary data.</text>
</comment>
<keyword evidence="2" id="KW-1185">Reference proteome</keyword>
<dbReference type="EMBL" id="QZXA01000001">
    <property type="protein sequence ID" value="RJT37906.1"/>
    <property type="molecule type" value="Genomic_DNA"/>
</dbReference>
<accession>A0A6M7TNW8</accession>
<protein>
    <submittedName>
        <fullName evidence="1">Uncharacterized protein</fullName>
    </submittedName>
</protein>
<dbReference type="Proteomes" id="UP000275530">
    <property type="component" value="Unassembled WGS sequence"/>
</dbReference>
<reference evidence="1 2" key="1">
    <citation type="submission" date="2018-09" db="EMBL/GenBank/DDBJ databases">
        <title>Mesorhizobium carmichaelinearum sp. nov. isolated from Carmichaelinea spp. root nodules in New Zealand.</title>
        <authorList>
            <person name="De Meyer S.E."/>
        </authorList>
    </citation>
    <scope>NUCLEOTIDE SEQUENCE [LARGE SCALE GENOMIC DNA]</scope>
    <source>
        <strain evidence="1 2">LMG 28313</strain>
    </source>
</reference>
<dbReference type="RefSeq" id="WP_064983121.1">
    <property type="nucleotide sequence ID" value="NZ_CP033507.1"/>
</dbReference>
<name>A0A6M7TNW8_9HYPH</name>
<dbReference type="AlphaFoldDB" id="A0A6M7TNW8"/>
<proteinExistence type="predicted"/>
<evidence type="ECO:0000313" key="1">
    <source>
        <dbReference type="EMBL" id="RJT37906.1"/>
    </source>
</evidence>